<sequence>MEKNSRAMSRRIAYIELDTHAEILANLMKLSEGSEDFSFTFFISEKIAERLSLHHCPENVNIVKPRELLKKINSQSFDLVIIGTAHRNFNIYQKISKKNKIAIIVHNLNFSQSSGFRLFSSVFKKEQLFRLKLLFLEGLLRAPRLYQNADFQLVLDKEISGERQMFFPIFYRKNQGKTSQKPLRIVVPGQVSQQRRDYRRILKKMEDFRLSWEFIFLGKAEGEELGWIRKAEKLMSPRLKLRFFTQKVSQENFDRLLNSASVLWCPLQSETEFFSIREIYGRTKMSGNLGDAISAGRPAIFPENYPENDYPFILRESAEVENQLVNASAEDFSGFEFSEVRKEFIAVLSRLLAE</sequence>
<protein>
    <submittedName>
        <fullName evidence="1">Uncharacterized protein</fullName>
    </submittedName>
</protein>
<dbReference type="RefSeq" id="WP_193439895.1">
    <property type="nucleotide sequence ID" value="NZ_CP063145.1"/>
</dbReference>
<dbReference type="EMBL" id="CP063145">
    <property type="protein sequence ID" value="QOR73796.1"/>
    <property type="molecule type" value="Genomic_DNA"/>
</dbReference>
<organism evidence="1 2">
    <name type="scientific">Cruoricaptor ignavus</name>
    <dbReference type="NCBI Taxonomy" id="1118202"/>
    <lineage>
        <taxon>Bacteria</taxon>
        <taxon>Pseudomonadati</taxon>
        <taxon>Bacteroidota</taxon>
        <taxon>Flavobacteriia</taxon>
        <taxon>Flavobacteriales</taxon>
        <taxon>Weeksellaceae</taxon>
        <taxon>Cruoricaptor</taxon>
    </lineage>
</organism>
<evidence type="ECO:0000313" key="2">
    <source>
        <dbReference type="Proteomes" id="UP000593605"/>
    </source>
</evidence>
<dbReference type="KEGG" id="civ:IMZ16_09870"/>
<gene>
    <name evidence="1" type="ORF">IMZ16_09870</name>
</gene>
<dbReference type="AlphaFoldDB" id="A0A7M1T1Q5"/>
<proteinExistence type="predicted"/>
<reference evidence="1 2" key="1">
    <citation type="submission" date="2020-10" db="EMBL/GenBank/DDBJ databases">
        <title>Complete genome of Cruoricapor ignavus strain M1214 isolated from the blood culture of a febrile patient.</title>
        <authorList>
            <person name="Guglielmino C.J.D."/>
        </authorList>
    </citation>
    <scope>NUCLEOTIDE SEQUENCE [LARGE SCALE GENOMIC DNA]</scope>
    <source>
        <strain evidence="1 2">M1214</strain>
    </source>
</reference>
<dbReference type="Proteomes" id="UP000593605">
    <property type="component" value="Chromosome"/>
</dbReference>
<evidence type="ECO:0000313" key="1">
    <source>
        <dbReference type="EMBL" id="QOR73796.1"/>
    </source>
</evidence>
<accession>A0A7M1T1Q5</accession>
<name>A0A7M1T1Q5_9FLAO</name>